<evidence type="ECO:0000313" key="8">
    <source>
        <dbReference type="Proteomes" id="UP000249829"/>
    </source>
</evidence>
<gene>
    <name evidence="7" type="ORF">BO99DRAFT_160599</name>
</gene>
<dbReference type="AlphaFoldDB" id="A0A2V5H932"/>
<dbReference type="EMBL" id="KZ825141">
    <property type="protein sequence ID" value="PYI18732.1"/>
    <property type="molecule type" value="Genomic_DNA"/>
</dbReference>
<dbReference type="PANTHER" id="PTHR47447">
    <property type="entry name" value="OS03G0856100 PROTEIN"/>
    <property type="match status" value="1"/>
</dbReference>
<dbReference type="InterPro" id="IPR002885">
    <property type="entry name" value="PPR_rpt"/>
</dbReference>
<dbReference type="Gene3D" id="1.25.40.10">
    <property type="entry name" value="Tetratricopeptide repeat domain"/>
    <property type="match status" value="2"/>
</dbReference>
<dbReference type="NCBIfam" id="TIGR00756">
    <property type="entry name" value="PPR"/>
    <property type="match status" value="1"/>
</dbReference>
<keyword evidence="2" id="KW-0677">Repeat</keyword>
<comment type="similarity">
    <text evidence="1">Belongs to the CCM1 family.</text>
</comment>
<evidence type="ECO:0000256" key="3">
    <source>
        <dbReference type="ARBA" id="ARBA00044493"/>
    </source>
</evidence>
<evidence type="ECO:0008006" key="9">
    <source>
        <dbReference type="Google" id="ProtNLM"/>
    </source>
</evidence>
<evidence type="ECO:0000313" key="7">
    <source>
        <dbReference type="EMBL" id="PYI18732.1"/>
    </source>
</evidence>
<dbReference type="Pfam" id="PF01535">
    <property type="entry name" value="PPR"/>
    <property type="match status" value="2"/>
</dbReference>
<protein>
    <recommendedName>
        <fullName evidence="9">Pentatricopeptide repeat protein</fullName>
    </recommendedName>
</protein>
<proteinExistence type="inferred from homology"/>
<feature type="compositionally biased region" description="Polar residues" evidence="6">
    <location>
        <begin position="79"/>
        <end position="88"/>
    </location>
</feature>
<accession>A0A2V5H932</accession>
<evidence type="ECO:0000256" key="4">
    <source>
        <dbReference type="ARBA" id="ARBA00044511"/>
    </source>
</evidence>
<evidence type="ECO:0000256" key="1">
    <source>
        <dbReference type="ARBA" id="ARBA00006192"/>
    </source>
</evidence>
<evidence type="ECO:0000256" key="5">
    <source>
        <dbReference type="PROSITE-ProRule" id="PRU00708"/>
    </source>
</evidence>
<dbReference type="STRING" id="1450538.A0A2V5H932"/>
<feature type="region of interest" description="Disordered" evidence="6">
    <location>
        <begin position="42"/>
        <end position="125"/>
    </location>
</feature>
<feature type="repeat" description="PPR" evidence="5">
    <location>
        <begin position="713"/>
        <end position="747"/>
    </location>
</feature>
<comment type="subunit">
    <text evidence="4">Binds to mitochondrial small subunit 15S rRNA.</text>
</comment>
<reference evidence="7 8" key="1">
    <citation type="submission" date="2018-02" db="EMBL/GenBank/DDBJ databases">
        <title>The genomes of Aspergillus section Nigri reveals drivers in fungal speciation.</title>
        <authorList>
            <consortium name="DOE Joint Genome Institute"/>
            <person name="Vesth T.C."/>
            <person name="Nybo J."/>
            <person name="Theobald S."/>
            <person name="Brandl J."/>
            <person name="Frisvad J.C."/>
            <person name="Nielsen K.F."/>
            <person name="Lyhne E.K."/>
            <person name="Kogle M.E."/>
            <person name="Kuo A."/>
            <person name="Riley R."/>
            <person name="Clum A."/>
            <person name="Nolan M."/>
            <person name="Lipzen A."/>
            <person name="Salamov A."/>
            <person name="Henrissat B."/>
            <person name="Wiebenga A."/>
            <person name="De vries R.P."/>
            <person name="Grigoriev I.V."/>
            <person name="Mortensen U.H."/>
            <person name="Andersen M.R."/>
            <person name="Baker S.E."/>
        </authorList>
    </citation>
    <scope>NUCLEOTIDE SEQUENCE [LARGE SCALE GENOMIC DNA]</scope>
    <source>
        <strain evidence="7 8">CBS 115571</strain>
    </source>
</reference>
<dbReference type="Proteomes" id="UP000249829">
    <property type="component" value="Unassembled WGS sequence"/>
</dbReference>
<dbReference type="OMA" id="TDHVYNE"/>
<evidence type="ECO:0000256" key="6">
    <source>
        <dbReference type="SAM" id="MobiDB-lite"/>
    </source>
</evidence>
<sequence>MSFSSHRFLRPRYGAGLPSYALQPRVRPGYWCRQREGLQHTRWHIHDATPTSKQISTEPDPILHESAPPTEPGGLVNRSLDQSRNTARSSSSSAHTAIPEAESDLFDDSSFPPPKPPRVLDPCDPWSDYKALRTPDYHNEGSRRLRHNALVVNGGTISYRERMVGEDAFHADEEIRKSSFFVGSPRLRRWKVARNELFKAKYFDRPVAREDLVEEFHMHKADKELLAILQSEEFEKFREEWEAKDMAIKSEHWMRLSLWLIANSPELALKFLYITCQGEQRPLHVMVCECLLFLRNYPDLLSTWTWEGKTFADILAACLDPEHWPIAYASQKGIRFFIMGADDERVLQAWKLAHERQVYTSAETYLAYAARFTKMKNVDLALAALDHVRQIGQVGLEMTSQPVKSHGCLLLLLDSVEDGPNGRNFRILPKLLEMGMRPDLEMMDLILRNCYRTGDEELGRDMLHHMQSQGYPLTTYTYVTLLSDATRRLDRHEIDRLRDEIDMEGEDIRTNKFVQSKLFHAYFCLNVKNQANRPSDIDNKHAFRTLLKMYNEMYDIVPLKKLGIVPQYYQPPTTERTAVRTSPDAVPLFLMIASYLRCNKHVSVTAHVYERFIELLEKEDPVICSLARTDHTWHEFMHAWRNDVRGLRPSIRLVDTMQRLSNEGSVSPNKPHFRPKPTVYIWTTLISAFLWNKEPRAAEHVIEMMKKSKFKFNQIFWTTLIDGYARNKDILKVAETIRAMENDGFEMDAFCIKALRHIQDPERLWEAVEELDKETDEQVDRTTFESLTKKSRLDEIQDDQGDPDWLLDQGLQRLKAKQA</sequence>
<dbReference type="PANTHER" id="PTHR47447:SF17">
    <property type="entry name" value="OS12G0638900 PROTEIN"/>
    <property type="match status" value="1"/>
</dbReference>
<evidence type="ECO:0000256" key="2">
    <source>
        <dbReference type="ARBA" id="ARBA00022737"/>
    </source>
</evidence>
<name>A0A2V5H932_ASPV1</name>
<comment type="function">
    <text evidence="3">Regulates mitochondrial small subunit maturation by controlling 15S rRNA 5'-end processing. Localizes to the 5' precursor of the 15S rRNA in a position that is subsequently occupied by mS47 in the mature yeast mtSSU. Uses structure and sequence-specific RNA recognition, binding to a single-stranded region of the precursor and specifically recognizing bases -6 to -1. The exchange of Ccm1 for mS47 is coupled to the irreversible removal of precursor rRNA that is accompanied by conformational changes of the mitoribosomal proteins uS5m and mS26. These conformational changes signal completion of 5'-end rRNA processing through protection of the mature 5'-end of the 15S rRNA and stabilization of mS47. The removal of the 5' precursor together with the dissociation of Ccm1 may be catalyzed by the 5'-3' exoribonuclease Pet127. Involved in the specific removal of group I introns in mitochondrial encoded transcripts.</text>
</comment>
<dbReference type="InterPro" id="IPR011990">
    <property type="entry name" value="TPR-like_helical_dom_sf"/>
</dbReference>
<organism evidence="7 8">
    <name type="scientific">Aspergillus violaceofuscus (strain CBS 115571)</name>
    <dbReference type="NCBI Taxonomy" id="1450538"/>
    <lineage>
        <taxon>Eukaryota</taxon>
        <taxon>Fungi</taxon>
        <taxon>Dikarya</taxon>
        <taxon>Ascomycota</taxon>
        <taxon>Pezizomycotina</taxon>
        <taxon>Eurotiomycetes</taxon>
        <taxon>Eurotiomycetidae</taxon>
        <taxon>Eurotiales</taxon>
        <taxon>Aspergillaceae</taxon>
        <taxon>Aspergillus</taxon>
    </lineage>
</organism>
<dbReference type="PROSITE" id="PS51375">
    <property type="entry name" value="PPR"/>
    <property type="match status" value="1"/>
</dbReference>
<keyword evidence="8" id="KW-1185">Reference proteome</keyword>